<dbReference type="InterPro" id="IPR002545">
    <property type="entry name" value="CheW-lke_dom"/>
</dbReference>
<name>A0A1M5W947_9FIRM</name>
<dbReference type="Pfam" id="PF01584">
    <property type="entry name" value="CheW"/>
    <property type="match status" value="1"/>
</dbReference>
<dbReference type="AlphaFoldDB" id="A0A1M5W947"/>
<dbReference type="InterPro" id="IPR004358">
    <property type="entry name" value="Sig_transdc_His_kin-like_C"/>
</dbReference>
<dbReference type="InterPro" id="IPR036061">
    <property type="entry name" value="CheW-like_dom_sf"/>
</dbReference>
<dbReference type="Pfam" id="PF07194">
    <property type="entry name" value="P2"/>
    <property type="match status" value="1"/>
</dbReference>
<keyword evidence="12" id="KW-0902">Two-component regulatory system</keyword>
<dbReference type="PROSITE" id="PS50851">
    <property type="entry name" value="CHEW"/>
    <property type="match status" value="1"/>
</dbReference>
<evidence type="ECO:0000256" key="3">
    <source>
        <dbReference type="ARBA" id="ARBA00012438"/>
    </source>
</evidence>
<protein>
    <recommendedName>
        <fullName evidence="4">Chemotaxis protein CheA</fullName>
        <ecNumber evidence="3">2.7.13.3</ecNumber>
    </recommendedName>
</protein>
<dbReference type="SMART" id="SM00260">
    <property type="entry name" value="CheW"/>
    <property type="match status" value="1"/>
</dbReference>
<dbReference type="PRINTS" id="PR00344">
    <property type="entry name" value="BCTRLSENSOR"/>
</dbReference>
<dbReference type="PANTHER" id="PTHR43395">
    <property type="entry name" value="SENSOR HISTIDINE KINASE CHEA"/>
    <property type="match status" value="1"/>
</dbReference>
<comment type="subcellular location">
    <subcellularLocation>
        <location evidence="2">Cytoplasm</location>
    </subcellularLocation>
</comment>
<dbReference type="Gene3D" id="1.10.287.560">
    <property type="entry name" value="Histidine kinase CheA-like, homodimeric domain"/>
    <property type="match status" value="1"/>
</dbReference>
<dbReference type="Pfam" id="PF02518">
    <property type="entry name" value="HATPase_c"/>
    <property type="match status" value="1"/>
</dbReference>
<dbReference type="InterPro" id="IPR036097">
    <property type="entry name" value="HisK_dim/P_sf"/>
</dbReference>
<comment type="function">
    <text evidence="13">Involved in the transmission of sensory signals from the chemoreceptors to the flagellar motors. CheA is autophosphorylated; it can transfer its phosphate group to either CheB or CheY.</text>
</comment>
<dbReference type="InterPro" id="IPR037006">
    <property type="entry name" value="CheA-like_homodim_sf"/>
</dbReference>
<evidence type="ECO:0000256" key="14">
    <source>
        <dbReference type="PROSITE-ProRule" id="PRU00110"/>
    </source>
</evidence>
<keyword evidence="5" id="KW-0963">Cytoplasm</keyword>
<evidence type="ECO:0000256" key="1">
    <source>
        <dbReference type="ARBA" id="ARBA00000085"/>
    </source>
</evidence>
<keyword evidence="7 14" id="KW-0597">Phosphoprotein</keyword>
<evidence type="ECO:0000259" key="17">
    <source>
        <dbReference type="PROSITE" id="PS50894"/>
    </source>
</evidence>
<evidence type="ECO:0000256" key="7">
    <source>
        <dbReference type="ARBA" id="ARBA00022553"/>
    </source>
</evidence>
<feature type="domain" description="HPt" evidence="17">
    <location>
        <begin position="1"/>
        <end position="107"/>
    </location>
</feature>
<accession>A0A1M5W947</accession>
<dbReference type="SUPFAM" id="SSF47384">
    <property type="entry name" value="Homodimeric domain of signal transducing histidine kinase"/>
    <property type="match status" value="1"/>
</dbReference>
<dbReference type="SMART" id="SM00073">
    <property type="entry name" value="HPT"/>
    <property type="match status" value="1"/>
</dbReference>
<reference evidence="18 19" key="1">
    <citation type="submission" date="2016-11" db="EMBL/GenBank/DDBJ databases">
        <authorList>
            <person name="Jaros S."/>
            <person name="Januszkiewicz K."/>
            <person name="Wedrychowicz H."/>
        </authorList>
    </citation>
    <scope>NUCLEOTIDE SEQUENCE [LARGE SCALE GENOMIC DNA]</scope>
    <source>
        <strain evidence="18 19">DSM 10068</strain>
    </source>
</reference>
<dbReference type="InterPro" id="IPR004105">
    <property type="entry name" value="CheA-like_dim"/>
</dbReference>
<dbReference type="Gene3D" id="1.20.120.160">
    <property type="entry name" value="HPT domain"/>
    <property type="match status" value="1"/>
</dbReference>
<dbReference type="InterPro" id="IPR010808">
    <property type="entry name" value="CheA_P2-bd"/>
</dbReference>
<proteinExistence type="predicted"/>
<dbReference type="Gene3D" id="2.30.30.40">
    <property type="entry name" value="SH3 Domains"/>
    <property type="match status" value="1"/>
</dbReference>
<dbReference type="Pfam" id="PF01627">
    <property type="entry name" value="Hpt"/>
    <property type="match status" value="1"/>
</dbReference>
<dbReference type="InterPro" id="IPR003594">
    <property type="entry name" value="HATPase_dom"/>
</dbReference>
<feature type="domain" description="Histidine kinase" evidence="15">
    <location>
        <begin position="313"/>
        <end position="547"/>
    </location>
</feature>
<dbReference type="GO" id="GO:0005524">
    <property type="term" value="F:ATP binding"/>
    <property type="evidence" value="ECO:0007669"/>
    <property type="project" value="UniProtKB-KW"/>
</dbReference>
<organism evidence="18 19">
    <name type="scientific">Sporobacter termitidis DSM 10068</name>
    <dbReference type="NCBI Taxonomy" id="1123282"/>
    <lineage>
        <taxon>Bacteria</taxon>
        <taxon>Bacillati</taxon>
        <taxon>Bacillota</taxon>
        <taxon>Clostridia</taxon>
        <taxon>Eubacteriales</taxon>
        <taxon>Oscillospiraceae</taxon>
        <taxon>Sporobacter</taxon>
    </lineage>
</organism>
<keyword evidence="9" id="KW-0547">Nucleotide-binding</keyword>
<evidence type="ECO:0000256" key="9">
    <source>
        <dbReference type="ARBA" id="ARBA00022741"/>
    </source>
</evidence>
<dbReference type="InterPro" id="IPR036641">
    <property type="entry name" value="HPT_dom_sf"/>
</dbReference>
<dbReference type="OrthoDB" id="9803176at2"/>
<dbReference type="SMART" id="SM01231">
    <property type="entry name" value="H-kinase_dim"/>
    <property type="match status" value="1"/>
</dbReference>
<dbReference type="PANTHER" id="PTHR43395:SF10">
    <property type="entry name" value="CHEMOTAXIS PROTEIN CHEA"/>
    <property type="match status" value="1"/>
</dbReference>
<dbReference type="Proteomes" id="UP000183995">
    <property type="component" value="Unassembled WGS sequence"/>
</dbReference>
<dbReference type="CDD" id="cd16916">
    <property type="entry name" value="HATPase_CheA-like"/>
    <property type="match status" value="1"/>
</dbReference>
<dbReference type="InterPro" id="IPR008207">
    <property type="entry name" value="Sig_transdc_His_kin_Hpt_dom"/>
</dbReference>
<dbReference type="GO" id="GO:0006935">
    <property type="term" value="P:chemotaxis"/>
    <property type="evidence" value="ECO:0007669"/>
    <property type="project" value="UniProtKB-KW"/>
</dbReference>
<sequence length="683" mass="75215">MNVDESMLDVYIYETQQLLESLENTLFAGENDKKLNTEQINEVFRIMHTIKGASAMMEFEHMAKLAHSLEDMFALIRENDAGSYDWPAIFDNVFSAISFFNGELAKLLDKQTMDGDSSDLIAKLKLLVARMKGESAAPAATAKKEPEAVTAETPVFDHKGDEAYYKVKLFFEENSQMENIRAFGVVQAVRKISVRFAHIPEDLNGDAATEEIRNNGFLVFLQSGENPDRIKALLETTLFLKSCSVLPIDGDDEEVPAAIRQGRDTAGAEAAHETLQAKADDHQANGEGGVSLESVAKQNFISVNVNKLDNLLNIVGEIVTAQSMVINNADFGDRQHDSFDSAAQQLHSLINELQDIVMSIRMIPVSTLFQKMRRLVRDMSKKFGKQIELEIIGEETEVDKNVIDYLSDPLLHIIRNSVDHGIEDAATRTSNGKPAYGKITLEARMTGSDVIVTITDDGGGLSRDNILKKASEKGLLTKPESEMSDKEVYGLIFLPGFSTKDQVTEFSGRGVGMDVVRKNIGVIGGSVTVDSTPGMGTTHTIRIPLTLTIVDGMKFNVGKMNFIVPTVSVRSAVKPDVKDIFTDPEGNEMIMLLGNVYSLIRLSRFFNIEDAVTDLADGMVMHIASEEREFCIFFDHLDGEYQVVVKKLPNYLKHCSSSLDGVSGCAILGDGSINLIIDVNSVQ</sequence>
<dbReference type="SMART" id="SM00387">
    <property type="entry name" value="HATPase_c"/>
    <property type="match status" value="1"/>
</dbReference>
<dbReference type="InterPro" id="IPR005467">
    <property type="entry name" value="His_kinase_dom"/>
</dbReference>
<keyword evidence="8" id="KW-0808">Transferase</keyword>
<keyword evidence="19" id="KW-1185">Reference proteome</keyword>
<feature type="modified residue" description="Phosphohistidine" evidence="14">
    <location>
        <position position="48"/>
    </location>
</feature>
<dbReference type="CDD" id="cd00088">
    <property type="entry name" value="HPT"/>
    <property type="match status" value="1"/>
</dbReference>
<dbReference type="RefSeq" id="WP_073076690.1">
    <property type="nucleotide sequence ID" value="NZ_FQXV01000003.1"/>
</dbReference>
<dbReference type="Gene3D" id="3.30.565.10">
    <property type="entry name" value="Histidine kinase-like ATPase, C-terminal domain"/>
    <property type="match status" value="1"/>
</dbReference>
<evidence type="ECO:0000256" key="6">
    <source>
        <dbReference type="ARBA" id="ARBA00022500"/>
    </source>
</evidence>
<feature type="domain" description="CheW-like" evidence="16">
    <location>
        <begin position="549"/>
        <end position="683"/>
    </location>
</feature>
<keyword evidence="6" id="KW-0145">Chemotaxis</keyword>
<comment type="catalytic activity">
    <reaction evidence="1">
        <text>ATP + protein L-histidine = ADP + protein N-phospho-L-histidine.</text>
        <dbReference type="EC" id="2.7.13.3"/>
    </reaction>
</comment>
<keyword evidence="11" id="KW-0067">ATP-binding</keyword>
<evidence type="ECO:0000256" key="11">
    <source>
        <dbReference type="ARBA" id="ARBA00022840"/>
    </source>
</evidence>
<evidence type="ECO:0000256" key="10">
    <source>
        <dbReference type="ARBA" id="ARBA00022777"/>
    </source>
</evidence>
<dbReference type="EC" id="2.7.13.3" evidence="3"/>
<dbReference type="PROSITE" id="PS50894">
    <property type="entry name" value="HPT"/>
    <property type="match status" value="1"/>
</dbReference>
<dbReference type="FunFam" id="3.30.565.10:FF:000016">
    <property type="entry name" value="Chemotaxis protein CheA, putative"/>
    <property type="match status" value="1"/>
</dbReference>
<dbReference type="InterPro" id="IPR051315">
    <property type="entry name" value="Bact_Chemotaxis_CheA"/>
</dbReference>
<dbReference type="EMBL" id="FQXV01000003">
    <property type="protein sequence ID" value="SHH84000.1"/>
    <property type="molecule type" value="Genomic_DNA"/>
</dbReference>
<dbReference type="STRING" id="1123282.SAMN02745823_01132"/>
<keyword evidence="10 18" id="KW-0418">Kinase</keyword>
<evidence type="ECO:0000256" key="2">
    <source>
        <dbReference type="ARBA" id="ARBA00004496"/>
    </source>
</evidence>
<dbReference type="InterPro" id="IPR036890">
    <property type="entry name" value="HATPase_C_sf"/>
</dbReference>
<evidence type="ECO:0000256" key="8">
    <source>
        <dbReference type="ARBA" id="ARBA00022679"/>
    </source>
</evidence>
<dbReference type="SUPFAM" id="SSF47226">
    <property type="entry name" value="Histidine-containing phosphotransfer domain, HPT domain"/>
    <property type="match status" value="1"/>
</dbReference>
<evidence type="ECO:0000313" key="18">
    <source>
        <dbReference type="EMBL" id="SHH84000.1"/>
    </source>
</evidence>
<dbReference type="PROSITE" id="PS50109">
    <property type="entry name" value="HIS_KIN"/>
    <property type="match status" value="1"/>
</dbReference>
<evidence type="ECO:0000256" key="4">
    <source>
        <dbReference type="ARBA" id="ARBA00021495"/>
    </source>
</evidence>
<evidence type="ECO:0000256" key="13">
    <source>
        <dbReference type="ARBA" id="ARBA00035100"/>
    </source>
</evidence>
<evidence type="ECO:0000259" key="16">
    <source>
        <dbReference type="PROSITE" id="PS50851"/>
    </source>
</evidence>
<evidence type="ECO:0000256" key="5">
    <source>
        <dbReference type="ARBA" id="ARBA00022490"/>
    </source>
</evidence>
<dbReference type="SUPFAM" id="SSF55052">
    <property type="entry name" value="CheY-binding domain of CheA"/>
    <property type="match status" value="1"/>
</dbReference>
<evidence type="ECO:0000259" key="15">
    <source>
        <dbReference type="PROSITE" id="PS50109"/>
    </source>
</evidence>
<evidence type="ECO:0000256" key="12">
    <source>
        <dbReference type="ARBA" id="ARBA00023012"/>
    </source>
</evidence>
<dbReference type="SUPFAM" id="SSF50341">
    <property type="entry name" value="CheW-like"/>
    <property type="match status" value="1"/>
</dbReference>
<dbReference type="SUPFAM" id="SSF55874">
    <property type="entry name" value="ATPase domain of HSP90 chaperone/DNA topoisomerase II/histidine kinase"/>
    <property type="match status" value="1"/>
</dbReference>
<gene>
    <name evidence="18" type="ORF">SAMN02745823_01132</name>
</gene>
<dbReference type="Pfam" id="PF02895">
    <property type="entry name" value="H-kinase_dim"/>
    <property type="match status" value="1"/>
</dbReference>
<dbReference type="GO" id="GO:0005737">
    <property type="term" value="C:cytoplasm"/>
    <property type="evidence" value="ECO:0007669"/>
    <property type="project" value="UniProtKB-SubCell"/>
</dbReference>
<dbReference type="GO" id="GO:0000155">
    <property type="term" value="F:phosphorelay sensor kinase activity"/>
    <property type="evidence" value="ECO:0007669"/>
    <property type="project" value="InterPro"/>
</dbReference>
<dbReference type="InterPro" id="IPR035891">
    <property type="entry name" value="CheY-binding_CheA"/>
</dbReference>
<evidence type="ECO:0000313" key="19">
    <source>
        <dbReference type="Proteomes" id="UP000183995"/>
    </source>
</evidence>